<keyword evidence="4" id="KW-1185">Reference proteome</keyword>
<protein>
    <recommendedName>
        <fullName evidence="5">REase associating with pPIWI RE domain-containing protein</fullName>
    </recommendedName>
</protein>
<evidence type="ECO:0000313" key="3">
    <source>
        <dbReference type="EMBL" id="SDY77314.1"/>
    </source>
</evidence>
<evidence type="ECO:0000259" key="2">
    <source>
        <dbReference type="Pfam" id="PF18156"/>
    </source>
</evidence>
<dbReference type="Pfam" id="PF18154">
    <property type="entry name" value="pPIWI_RE_REase"/>
    <property type="match status" value="1"/>
</dbReference>
<dbReference type="Proteomes" id="UP000199529">
    <property type="component" value="Unassembled WGS sequence"/>
</dbReference>
<proteinExistence type="predicted"/>
<dbReference type="OrthoDB" id="580959at2"/>
<dbReference type="InterPro" id="IPR041191">
    <property type="entry name" value="pPIWI_RE_Y"/>
</dbReference>
<evidence type="ECO:0000313" key="4">
    <source>
        <dbReference type="Proteomes" id="UP000199529"/>
    </source>
</evidence>
<dbReference type="Pfam" id="PF18156">
    <property type="entry name" value="pPIWI_RE_Y"/>
    <property type="match status" value="1"/>
</dbReference>
<dbReference type="EMBL" id="FNOK01000034">
    <property type="protein sequence ID" value="SDY77314.1"/>
    <property type="molecule type" value="Genomic_DNA"/>
</dbReference>
<accession>A0A1H3MLN4</accession>
<dbReference type="AlphaFoldDB" id="A0A1H3MLN4"/>
<dbReference type="InterPro" id="IPR040828">
    <property type="entry name" value="pPIWI_RE_REase"/>
</dbReference>
<feature type="domain" description="pPIWI-RE three-gene island" evidence="2">
    <location>
        <begin position="1"/>
        <end position="121"/>
    </location>
</feature>
<evidence type="ECO:0000259" key="1">
    <source>
        <dbReference type="Pfam" id="PF18154"/>
    </source>
</evidence>
<organism evidence="3 4">
    <name type="scientific">Saccharopolyspora shandongensis</name>
    <dbReference type="NCBI Taxonomy" id="418495"/>
    <lineage>
        <taxon>Bacteria</taxon>
        <taxon>Bacillati</taxon>
        <taxon>Actinomycetota</taxon>
        <taxon>Actinomycetes</taxon>
        <taxon>Pseudonocardiales</taxon>
        <taxon>Pseudonocardiaceae</taxon>
        <taxon>Saccharopolyspora</taxon>
    </lineage>
</organism>
<gene>
    <name evidence="3" type="ORF">SAMN05216215_1034102</name>
</gene>
<name>A0A1H3MLN4_9PSEU</name>
<evidence type="ECO:0008006" key="5">
    <source>
        <dbReference type="Google" id="ProtNLM"/>
    </source>
</evidence>
<reference evidence="4" key="1">
    <citation type="submission" date="2016-10" db="EMBL/GenBank/DDBJ databases">
        <authorList>
            <person name="Varghese N."/>
            <person name="Submissions S."/>
        </authorList>
    </citation>
    <scope>NUCLEOTIDE SEQUENCE [LARGE SCALE GENOMIC DNA]</scope>
    <source>
        <strain evidence="4">CGMCC 4.3530</strain>
    </source>
</reference>
<feature type="domain" description="REase associating with pPIWI RE" evidence="1">
    <location>
        <begin position="238"/>
        <end position="339"/>
    </location>
</feature>
<sequence>MTGVIMQAYPPGCGPSTPAELVALLRRPLGELLPGTRKASALDAVVLLDPEDALSDDAMEIVCDYTQALFDSEDPATAWLPRWAWQRAEQIEQELFQTLIQAGDAAVYTASRRFLIEHPAGDTRELAEARGRSGARQVARYIEIPPDRVFRFAPGADGQCWWSCPVCKWPMQVRGRRVECTYRPHTARFLVGDTGVGSLTAPSLVKVSATRLRLLESHPVVSAVCVDPAVWRFVVVPGVPELDLERLLHSHIPEVGVALYPIKDTFDLLVTAPDGRTWSVDVKDHADPQRVIDDPPSADHVVVPTYRKGQLHQLKRALSGKSVWTIRQFLNEVSDHVARGGSA</sequence>
<dbReference type="STRING" id="418495.SAMN05216215_1034102"/>